<reference evidence="15" key="3">
    <citation type="submission" date="2021-02" db="EMBL/GenBank/DDBJ databases">
        <title>cfr and optrA-positive Staphylococcus spp.</title>
        <authorList>
            <person name="Chen L."/>
        </authorList>
    </citation>
    <scope>NUCLEOTIDE SEQUENCE</scope>
    <source>
        <strain evidence="15">GDQ20D70P</strain>
    </source>
</reference>
<evidence type="ECO:0000256" key="4">
    <source>
        <dbReference type="ARBA" id="ARBA00024200"/>
    </source>
</evidence>
<reference evidence="14" key="4">
    <citation type="submission" date="2022-09" db="EMBL/GenBank/DDBJ databases">
        <authorList>
            <person name="De Moura G.S."/>
            <person name="Carvalho E."/>
            <person name="Ramos Sanchez E.M."/>
            <person name="Sellera F.P."/>
            <person name="Marques M.F.S."/>
            <person name="Heinemann M.B."/>
            <person name="De Vliegher S."/>
            <person name="Souza F.N."/>
            <person name="Mota R.A."/>
        </authorList>
    </citation>
    <scope>NUCLEOTIDE SEQUENCE</scope>
    <source>
        <strain evidence="14">BR656</strain>
    </source>
</reference>
<dbReference type="Proteomes" id="UP001176210">
    <property type="component" value="Unassembled WGS sequence"/>
</dbReference>
<reference evidence="16" key="1">
    <citation type="submission" date="2017-06" db="EMBL/GenBank/DDBJ databases">
        <title>FDA dAtabase for Regulatory Grade micrObial Sequences (FDA-ARGOS): Supporting development and validation of Infectious Disease Dx tests.</title>
        <authorList>
            <person name="Goldberg B."/>
            <person name="Campos J."/>
            <person name="Tallon L."/>
            <person name="Sadzewicz L."/>
            <person name="Sengamalay N."/>
            <person name="Ott S."/>
            <person name="Godinez A."/>
            <person name="Nagaraj S."/>
            <person name="Vavikolanu K."/>
            <person name="Nadendla S."/>
            <person name="George J."/>
            <person name="Geyer C."/>
            <person name="Sichtig H."/>
        </authorList>
    </citation>
    <scope>NUCLEOTIDE SEQUENCE [LARGE SCALE GENOMIC DNA]</scope>
    <source>
        <strain evidence="16">FDAARGOS_285</strain>
    </source>
</reference>
<dbReference type="EMBL" id="JAPNQM010000002">
    <property type="protein sequence ID" value="MDL0116737.1"/>
    <property type="molecule type" value="Genomic_DNA"/>
</dbReference>
<evidence type="ECO:0000256" key="6">
    <source>
        <dbReference type="ARBA" id="ARBA00054425"/>
    </source>
</evidence>
<comment type="subunit">
    <text evidence="7">Heterotetramer of 2 MoaD subunits and 2 MoaE subunits. Forms a stable heterotetrameric complex of 2 MoaD and 2 MoeB during adenylation of MoaD by MoeB. During catalysis MoaD shuttles between the two heterotetrameric complexes.</text>
</comment>
<sequence>MKVLYFAHLKEIININEEQITLNQDYSVLNFKQYLVEKHPELKDETFQVAVNEEFVQDSSVITDQDVVALIPPVSGG</sequence>
<dbReference type="InterPro" id="IPR012675">
    <property type="entry name" value="Beta-grasp_dom_sf"/>
</dbReference>
<evidence type="ECO:0000313" key="15">
    <source>
        <dbReference type="EMBL" id="QRN91851.1"/>
    </source>
</evidence>
<keyword evidence="18" id="KW-1185">Reference proteome</keyword>
<dbReference type="Pfam" id="PF02597">
    <property type="entry name" value="ThiS"/>
    <property type="match status" value="1"/>
</dbReference>
<dbReference type="NCBIfam" id="TIGR01682">
    <property type="entry name" value="moaD"/>
    <property type="match status" value="1"/>
</dbReference>
<dbReference type="InterPro" id="IPR016155">
    <property type="entry name" value="Mopterin_synth/thiamin_S_b"/>
</dbReference>
<comment type="pathway">
    <text evidence="1">Cofactor biosynthesis; molybdopterin biosynthesis.</text>
</comment>
<dbReference type="SUPFAM" id="SSF54285">
    <property type="entry name" value="MoaD/ThiS"/>
    <property type="match status" value="1"/>
</dbReference>
<keyword evidence="2" id="KW-0547">Nucleotide-binding</keyword>
<dbReference type="eggNOG" id="COG1977">
    <property type="taxonomic scope" value="Bacteria"/>
</dbReference>
<evidence type="ECO:0000256" key="5">
    <source>
        <dbReference type="ARBA" id="ARBA00024247"/>
    </source>
</evidence>
<comment type="similarity">
    <text evidence="4">Belongs to the MoaD family.</text>
</comment>
<dbReference type="Gene3D" id="3.10.20.30">
    <property type="match status" value="1"/>
</dbReference>
<proteinExistence type="inferred from homology"/>
<evidence type="ECO:0000313" key="13">
    <source>
        <dbReference type="EMBL" id="ASE33443.1"/>
    </source>
</evidence>
<evidence type="ECO:0000313" key="14">
    <source>
        <dbReference type="EMBL" id="MDL0116737.1"/>
    </source>
</evidence>
<comment type="function">
    <text evidence="6">Involved in sulfur transfer in the conversion of molybdopterin precursor Z to molybdopterin.</text>
</comment>
<evidence type="ECO:0000313" key="17">
    <source>
        <dbReference type="Proteomes" id="UP000640299"/>
    </source>
</evidence>
<evidence type="ECO:0000313" key="16">
    <source>
        <dbReference type="Proteomes" id="UP000197058"/>
    </source>
</evidence>
<dbReference type="GO" id="GO:0006777">
    <property type="term" value="P:Mo-molybdopterin cofactor biosynthetic process"/>
    <property type="evidence" value="ECO:0007669"/>
    <property type="project" value="UniProtKB-KW"/>
</dbReference>
<gene>
    <name evidence="15" type="primary">moaD</name>
    <name evidence="13" type="ORF">CEP64_02155</name>
    <name evidence="15" type="ORF">JRU67_03300</name>
    <name evidence="14" type="ORF">OWO77_07095</name>
</gene>
<protein>
    <recommendedName>
        <fullName evidence="5">Molybdopterin synthase sulfur carrier subunit</fullName>
    </recommendedName>
    <alternativeName>
        <fullName evidence="11">MPT synthase subunit 1</fullName>
    </alternativeName>
    <alternativeName>
        <fullName evidence="8">Molybdenum cofactor biosynthesis protein D</fullName>
    </alternativeName>
    <alternativeName>
        <fullName evidence="10">Molybdopterin-converting factor small subunit</fullName>
    </alternativeName>
    <alternativeName>
        <fullName evidence="9">Molybdopterin-converting factor subunit 1</fullName>
    </alternativeName>
    <alternativeName>
        <fullName evidence="12">Sulfur carrier protein MoaD</fullName>
    </alternativeName>
</protein>
<evidence type="ECO:0000256" key="8">
    <source>
        <dbReference type="ARBA" id="ARBA00075076"/>
    </source>
</evidence>
<evidence type="ECO:0000256" key="12">
    <source>
        <dbReference type="ARBA" id="ARBA00078992"/>
    </source>
</evidence>
<dbReference type="PANTHER" id="PTHR33359:SF1">
    <property type="entry name" value="MOLYBDOPTERIN SYNTHASE SULFUR CARRIER SUBUNIT"/>
    <property type="match status" value="1"/>
</dbReference>
<organism evidence="15 17">
    <name type="scientific">Mammaliicoccus sciuri</name>
    <name type="common">Staphylococcus sciuri</name>
    <dbReference type="NCBI Taxonomy" id="1296"/>
    <lineage>
        <taxon>Bacteria</taxon>
        <taxon>Bacillati</taxon>
        <taxon>Bacillota</taxon>
        <taxon>Bacilli</taxon>
        <taxon>Bacillales</taxon>
        <taxon>Staphylococcaceae</taxon>
        <taxon>Mammaliicoccus</taxon>
    </lineage>
</organism>
<dbReference type="GO" id="GO:1990133">
    <property type="term" value="C:molybdopterin adenylyltransferase complex"/>
    <property type="evidence" value="ECO:0007669"/>
    <property type="project" value="TreeGrafter"/>
</dbReference>
<dbReference type="Proteomes" id="UP000640299">
    <property type="component" value="Chromosome"/>
</dbReference>
<dbReference type="EMBL" id="CP069389">
    <property type="protein sequence ID" value="QRN91851.1"/>
    <property type="molecule type" value="Genomic_DNA"/>
</dbReference>
<keyword evidence="3" id="KW-0501">Molybdenum cofactor biosynthesis</keyword>
<dbReference type="InterPro" id="IPR003749">
    <property type="entry name" value="ThiS/MoaD-like"/>
</dbReference>
<evidence type="ECO:0000313" key="18">
    <source>
        <dbReference type="Proteomes" id="UP001176210"/>
    </source>
</evidence>
<evidence type="ECO:0000256" key="1">
    <source>
        <dbReference type="ARBA" id="ARBA00005046"/>
    </source>
</evidence>
<dbReference type="InterPro" id="IPR044672">
    <property type="entry name" value="MOCS2A"/>
</dbReference>
<name>A0A1X0TT06_MAMSC</name>
<evidence type="ECO:0000256" key="9">
    <source>
        <dbReference type="ARBA" id="ARBA00076711"/>
    </source>
</evidence>
<evidence type="ECO:0000256" key="7">
    <source>
        <dbReference type="ARBA" id="ARBA00063099"/>
    </source>
</evidence>
<dbReference type="FunFam" id="3.10.20.30:FF:000010">
    <property type="entry name" value="Molybdopterin synthase sulfur carrier subunit"/>
    <property type="match status" value="1"/>
</dbReference>
<reference evidence="14" key="5">
    <citation type="journal article" date="2023" name="Vet. Microbiol.">
        <title>Emergence of livestock-associated Mammaliicoccus sciuri ST71 co-harbouring mecA and mecC genes in Brazil.</title>
        <authorList>
            <person name="de Moura G.S."/>
            <person name="de Carvalho E."/>
            <person name="Ramos Sanchez E.M."/>
            <person name="Sellera F.P."/>
            <person name="Marques M.F.S."/>
            <person name="Heinemann M.B."/>
            <person name="De Vliegher S."/>
            <person name="Souza F.N."/>
            <person name="Mota R.A."/>
        </authorList>
    </citation>
    <scope>NUCLEOTIDE SEQUENCE</scope>
    <source>
        <strain evidence="14">BR656</strain>
    </source>
</reference>
<dbReference type="Proteomes" id="UP000197058">
    <property type="component" value="Chromosome"/>
</dbReference>
<dbReference type="EMBL" id="CP022046">
    <property type="protein sequence ID" value="ASE33443.1"/>
    <property type="molecule type" value="Genomic_DNA"/>
</dbReference>
<dbReference type="KEGG" id="sscu:CEP64_02155"/>
<dbReference type="PANTHER" id="PTHR33359">
    <property type="entry name" value="MOLYBDOPTERIN SYNTHASE SULFUR CARRIER SUBUNIT"/>
    <property type="match status" value="1"/>
</dbReference>
<evidence type="ECO:0000256" key="3">
    <source>
        <dbReference type="ARBA" id="ARBA00023150"/>
    </source>
</evidence>
<evidence type="ECO:0000256" key="10">
    <source>
        <dbReference type="ARBA" id="ARBA00077809"/>
    </source>
</evidence>
<dbReference type="GO" id="GO:0000166">
    <property type="term" value="F:nucleotide binding"/>
    <property type="evidence" value="ECO:0007669"/>
    <property type="project" value="UniProtKB-KW"/>
</dbReference>
<reference evidence="13" key="2">
    <citation type="submission" date="2017-12" db="EMBL/GenBank/DDBJ databases">
        <title>FDA dAtabase for Regulatory Grade micrObial Sequences (FDA-ARGOS): Supporting development and validation of Infectious Disease Dx tests.</title>
        <authorList>
            <person name="Campos J."/>
            <person name="Goldberg B."/>
            <person name="Tallon L."/>
            <person name="Sadzewicz L."/>
            <person name="Sengamalay N."/>
            <person name="Ott S."/>
            <person name="Godinez A."/>
            <person name="Nagaraj S."/>
            <person name="Vavikolanu K."/>
            <person name="Vyas G."/>
            <person name="Nadendla S."/>
            <person name="Aluvathingal J."/>
            <person name="Geyer C."/>
            <person name="Nandy P."/>
            <person name="Hobson J."/>
            <person name="Sichtig H."/>
        </authorList>
    </citation>
    <scope>NUCLEOTIDE SEQUENCE</scope>
    <source>
        <strain evidence="13">FDAARGOS_285</strain>
    </source>
</reference>
<dbReference type="RefSeq" id="WP_048541098.1">
    <property type="nucleotide sequence ID" value="NZ_CP022046.2"/>
</dbReference>
<accession>A0A1X0TT06</accession>
<dbReference type="AlphaFoldDB" id="A0A1X0TT06"/>
<evidence type="ECO:0000256" key="11">
    <source>
        <dbReference type="ARBA" id="ARBA00078020"/>
    </source>
</evidence>
<dbReference type="CDD" id="cd00754">
    <property type="entry name" value="Ubl_MoaD"/>
    <property type="match status" value="1"/>
</dbReference>
<dbReference type="GeneID" id="48592063"/>
<evidence type="ECO:0000256" key="2">
    <source>
        <dbReference type="ARBA" id="ARBA00022741"/>
    </source>
</evidence>